<dbReference type="InterPro" id="IPR007721">
    <property type="entry name" value="RbsD_FucU"/>
</dbReference>
<dbReference type="GO" id="GO:0062193">
    <property type="term" value="F:D-ribose pyranase activity"/>
    <property type="evidence" value="ECO:0007669"/>
    <property type="project" value="UniProtKB-EC"/>
</dbReference>
<comment type="catalytic activity">
    <reaction evidence="1">
        <text>beta-D-ribopyranose = beta-D-ribofuranose</text>
        <dbReference type="Rhea" id="RHEA:25432"/>
        <dbReference type="ChEBI" id="CHEBI:27476"/>
        <dbReference type="ChEBI" id="CHEBI:47002"/>
        <dbReference type="EC" id="5.4.99.62"/>
    </reaction>
</comment>
<evidence type="ECO:0000256" key="2">
    <source>
        <dbReference type="ARBA" id="ARBA00023235"/>
    </source>
</evidence>
<evidence type="ECO:0000313" key="5">
    <source>
        <dbReference type="Proteomes" id="UP000184485"/>
    </source>
</evidence>
<dbReference type="OrthoDB" id="7947972at2"/>
<evidence type="ECO:0000313" key="4">
    <source>
        <dbReference type="EMBL" id="SHF68997.1"/>
    </source>
</evidence>
<dbReference type="GO" id="GO:0036373">
    <property type="term" value="F:L-fucose mutarotase activity"/>
    <property type="evidence" value="ECO:0007669"/>
    <property type="project" value="UniProtKB-EC"/>
</dbReference>
<dbReference type="PANTHER" id="PTHR31690:SF4">
    <property type="entry name" value="FUCOSE MUTAROTASE"/>
    <property type="match status" value="1"/>
</dbReference>
<keyword evidence="2" id="KW-0413">Isomerase</keyword>
<dbReference type="GO" id="GO:0042806">
    <property type="term" value="F:fucose binding"/>
    <property type="evidence" value="ECO:0007669"/>
    <property type="project" value="TreeGrafter"/>
</dbReference>
<dbReference type="SUPFAM" id="SSF102546">
    <property type="entry name" value="RbsD-like"/>
    <property type="match status" value="1"/>
</dbReference>
<dbReference type="Proteomes" id="UP000184485">
    <property type="component" value="Unassembled WGS sequence"/>
</dbReference>
<comment type="catalytic activity">
    <reaction evidence="3">
        <text>alpha-L-fucose = beta-L-fucose</text>
        <dbReference type="Rhea" id="RHEA:25580"/>
        <dbReference type="ChEBI" id="CHEBI:42548"/>
        <dbReference type="ChEBI" id="CHEBI:42589"/>
        <dbReference type="EC" id="5.1.3.29"/>
    </reaction>
</comment>
<dbReference type="InterPro" id="IPR050443">
    <property type="entry name" value="RbsD/FucU_mutarotase"/>
</dbReference>
<dbReference type="Gene3D" id="3.40.1650.10">
    <property type="entry name" value="RbsD-like domain"/>
    <property type="match status" value="1"/>
</dbReference>
<evidence type="ECO:0000256" key="1">
    <source>
        <dbReference type="ARBA" id="ARBA00000223"/>
    </source>
</evidence>
<dbReference type="InterPro" id="IPR023750">
    <property type="entry name" value="RbsD-like_sf"/>
</dbReference>
<dbReference type="EMBL" id="FQUP01000002">
    <property type="protein sequence ID" value="SHF68997.1"/>
    <property type="molecule type" value="Genomic_DNA"/>
</dbReference>
<dbReference type="STRING" id="1122133.SAMN02745157_2759"/>
<dbReference type="GO" id="GO:0006004">
    <property type="term" value="P:fucose metabolic process"/>
    <property type="evidence" value="ECO:0007669"/>
    <property type="project" value="TreeGrafter"/>
</dbReference>
<evidence type="ECO:0000256" key="3">
    <source>
        <dbReference type="ARBA" id="ARBA00036324"/>
    </source>
</evidence>
<gene>
    <name evidence="4" type="ORF">SAMN02745157_2759</name>
</gene>
<dbReference type="RefSeq" id="WP_073053573.1">
    <property type="nucleotide sequence ID" value="NZ_FQUP01000002.1"/>
</dbReference>
<organism evidence="4 5">
    <name type="scientific">Kaistia soli DSM 19436</name>
    <dbReference type="NCBI Taxonomy" id="1122133"/>
    <lineage>
        <taxon>Bacteria</taxon>
        <taxon>Pseudomonadati</taxon>
        <taxon>Pseudomonadota</taxon>
        <taxon>Alphaproteobacteria</taxon>
        <taxon>Hyphomicrobiales</taxon>
        <taxon>Kaistiaceae</taxon>
        <taxon>Kaistia</taxon>
    </lineage>
</organism>
<dbReference type="Pfam" id="PF05025">
    <property type="entry name" value="RbsD_FucU"/>
    <property type="match status" value="1"/>
</dbReference>
<dbReference type="PANTHER" id="PTHR31690">
    <property type="entry name" value="FUCOSE MUTAROTASE"/>
    <property type="match status" value="1"/>
</dbReference>
<proteinExistence type="predicted"/>
<keyword evidence="5" id="KW-1185">Reference proteome</keyword>
<reference evidence="4 5" key="1">
    <citation type="submission" date="2016-11" db="EMBL/GenBank/DDBJ databases">
        <authorList>
            <person name="Jaros S."/>
            <person name="Januszkiewicz K."/>
            <person name="Wedrychowicz H."/>
        </authorList>
    </citation>
    <scope>NUCLEOTIDE SEQUENCE [LARGE SCALE GENOMIC DNA]</scope>
    <source>
        <strain evidence="4 5">DSM 19436</strain>
    </source>
</reference>
<protein>
    <submittedName>
        <fullName evidence="4">L-fucose mutarotase</fullName>
    </submittedName>
</protein>
<accession>A0A1M5DPR9</accession>
<name>A0A1M5DPR9_9HYPH</name>
<dbReference type="AlphaFoldDB" id="A0A1M5DPR9"/>
<sequence length="143" mass="15851">MLRGIDPIIGPDLLFTLRAMGHGDEIAIVDANFPALAMAKRLIRMDGHDAVRVTDAVLSLMPLDRFAPDETAIRMEVVGEPDAVPAVCTLFQDVIDHRDPGYKLAKLERFAFYERAKQSFAIIATGERRLYGNVILKMGVIDP</sequence>